<dbReference type="Proteomes" id="UP000821845">
    <property type="component" value="Chromosome 5"/>
</dbReference>
<gene>
    <name evidence="1" type="ORF">HPB50_027237</name>
</gene>
<sequence length="589" mass="61963">MLSLPPRLQSKARACARHRRSPESAVSTTESSARTRKRSKKSRGSRDDGGSREAHKAPERVPAPAAAPPKPQVDSAPPPASSSKDQIPVGLAPQQAPVTDQALPTRAMPPVPSVPPTPKEGAIVPPTEQRRPDDIFLVSTVACVVIIAGLVLAVVGIVLGMSLPGPEHGCPMPDKPLAEGSVMVRLRLVQVETSGGRLVGSTVIVEGVTLARFLAVPFAQSTAGDRRFAVPLPIAASGDNCAVREYLEPGPPCAQWNNGSVVGSEDCLHANVWTPAAMTGDNDFSGGRPLVVAISGEWFESGSNNDPDWPKLAAKGDVVVVAPNHRQGVLGFLHPSSVAGVDMDVAVDDVMSALRWALDHANVFGADPKQLVVVGRGSGAYLLSAAMRNMTNGTVQRAFYHGLVFGSLLPFDPVVPYRDLAVALHCNDTNKSASAWVPCFRAAPVAELLQAAQAAPGLPLRFAPHVDIGTLLSSAVAVPRTVVAGADVADDKALFNERILPIAQQLLEFTFNAYNSPLFVKSEAKRRFKVGSVKDIARGFSMIVSTCATLKVAKAVAEGYHYRFDSAIATGQLLSPLGIGQVAQFAAHG</sequence>
<protein>
    <submittedName>
        <fullName evidence="1">Uncharacterized protein</fullName>
    </submittedName>
</protein>
<comment type="caution">
    <text evidence="1">The sequence shown here is derived from an EMBL/GenBank/DDBJ whole genome shotgun (WGS) entry which is preliminary data.</text>
</comment>
<organism evidence="1 2">
    <name type="scientific">Hyalomma asiaticum</name>
    <name type="common">Tick</name>
    <dbReference type="NCBI Taxonomy" id="266040"/>
    <lineage>
        <taxon>Eukaryota</taxon>
        <taxon>Metazoa</taxon>
        <taxon>Ecdysozoa</taxon>
        <taxon>Arthropoda</taxon>
        <taxon>Chelicerata</taxon>
        <taxon>Arachnida</taxon>
        <taxon>Acari</taxon>
        <taxon>Parasitiformes</taxon>
        <taxon>Ixodida</taxon>
        <taxon>Ixodoidea</taxon>
        <taxon>Ixodidae</taxon>
        <taxon>Hyalomminae</taxon>
        <taxon>Hyalomma</taxon>
    </lineage>
</organism>
<accession>A0ACB7SCA0</accession>
<evidence type="ECO:0000313" key="1">
    <source>
        <dbReference type="EMBL" id="KAH6931691.1"/>
    </source>
</evidence>
<proteinExistence type="predicted"/>
<reference evidence="1" key="1">
    <citation type="submission" date="2020-05" db="EMBL/GenBank/DDBJ databases">
        <title>Large-scale comparative analyses of tick genomes elucidate their genetic diversity and vector capacities.</title>
        <authorList>
            <person name="Jia N."/>
            <person name="Wang J."/>
            <person name="Shi W."/>
            <person name="Du L."/>
            <person name="Sun Y."/>
            <person name="Zhan W."/>
            <person name="Jiang J."/>
            <person name="Wang Q."/>
            <person name="Zhang B."/>
            <person name="Ji P."/>
            <person name="Sakyi L.B."/>
            <person name="Cui X."/>
            <person name="Yuan T."/>
            <person name="Jiang B."/>
            <person name="Yang W."/>
            <person name="Lam T.T.-Y."/>
            <person name="Chang Q."/>
            <person name="Ding S."/>
            <person name="Wang X."/>
            <person name="Zhu J."/>
            <person name="Ruan X."/>
            <person name="Zhao L."/>
            <person name="Wei J."/>
            <person name="Que T."/>
            <person name="Du C."/>
            <person name="Cheng J."/>
            <person name="Dai P."/>
            <person name="Han X."/>
            <person name="Huang E."/>
            <person name="Gao Y."/>
            <person name="Liu J."/>
            <person name="Shao H."/>
            <person name="Ye R."/>
            <person name="Li L."/>
            <person name="Wei W."/>
            <person name="Wang X."/>
            <person name="Wang C."/>
            <person name="Yang T."/>
            <person name="Huo Q."/>
            <person name="Li W."/>
            <person name="Guo W."/>
            <person name="Chen H."/>
            <person name="Zhou L."/>
            <person name="Ni X."/>
            <person name="Tian J."/>
            <person name="Zhou Y."/>
            <person name="Sheng Y."/>
            <person name="Liu T."/>
            <person name="Pan Y."/>
            <person name="Xia L."/>
            <person name="Li J."/>
            <person name="Zhao F."/>
            <person name="Cao W."/>
        </authorList>
    </citation>
    <scope>NUCLEOTIDE SEQUENCE</scope>
    <source>
        <strain evidence="1">Hyas-2018</strain>
    </source>
</reference>
<evidence type="ECO:0000313" key="2">
    <source>
        <dbReference type="Proteomes" id="UP000821845"/>
    </source>
</evidence>
<keyword evidence="2" id="KW-1185">Reference proteome</keyword>
<dbReference type="EMBL" id="CM023485">
    <property type="protein sequence ID" value="KAH6931691.1"/>
    <property type="molecule type" value="Genomic_DNA"/>
</dbReference>
<name>A0ACB7SCA0_HYAAI</name>